<dbReference type="Proteomes" id="UP000317243">
    <property type="component" value="Unassembled WGS sequence"/>
</dbReference>
<protein>
    <submittedName>
        <fullName evidence="3">Anaerobic glycerol-3-phosphate dehydrogenase subunit A</fullName>
        <ecNumber evidence="3">1.1.5.3</ecNumber>
    </submittedName>
</protein>
<dbReference type="EC" id="1.1.5.3" evidence="3"/>
<accession>A0A5C5WNK9</accession>
<dbReference type="RefSeq" id="WP_146510578.1">
    <property type="nucleotide sequence ID" value="NZ_SIHI01000007.1"/>
</dbReference>
<evidence type="ECO:0000256" key="1">
    <source>
        <dbReference type="ARBA" id="ARBA00023002"/>
    </source>
</evidence>
<keyword evidence="1 3" id="KW-0560">Oxidoreductase</keyword>
<dbReference type="EMBL" id="SIHI01000007">
    <property type="protein sequence ID" value="TWT52218.1"/>
    <property type="molecule type" value="Genomic_DNA"/>
</dbReference>
<name>A0A5C5WNK9_9PLAN</name>
<sequence length="388" mass="43042">MVSTNDVQRVVIVGGGVAGMAVACRLAQAGLSVTVLESTTLGAEATTRNQGWFHSGAWFARQQPNLARLCYESLQRTLEFAPNCFEPNQQGMYYLFSNPESDVTQWTRRWEEVGIPFEDVSITEVSNAIPNLHSERIASAFLLPDRSFRSDLLLEALATTARNCGAEIRTQALVTSLIREGTTVNGVVVAGKEQILASRVVLAIGAFLSDFASELFSQTLGEGESYTPVIQKHQLMALQPSLCEVPFCVVDDEGFNHIPHQATSIFGSLPARITYEPLDRDVDPEFSEKLWNKISKYFRGFDRHSWKEPCEWAGTTLEMLSVDQIEPGIAPMPTVINHSREGKGFENLWSVFPGRSSLWAGLAERAREQIIEDLDIEAIETSAPPWTK</sequence>
<evidence type="ECO:0000259" key="2">
    <source>
        <dbReference type="Pfam" id="PF01266"/>
    </source>
</evidence>
<dbReference type="Gene3D" id="3.50.50.60">
    <property type="entry name" value="FAD/NAD(P)-binding domain"/>
    <property type="match status" value="1"/>
</dbReference>
<dbReference type="AlphaFoldDB" id="A0A5C5WNK9"/>
<keyword evidence="4" id="KW-1185">Reference proteome</keyword>
<dbReference type="GO" id="GO:0004368">
    <property type="term" value="F:glycerol-3-phosphate dehydrogenase (quinone) activity"/>
    <property type="evidence" value="ECO:0007669"/>
    <property type="project" value="UniProtKB-EC"/>
</dbReference>
<feature type="domain" description="FAD dependent oxidoreductase" evidence="2">
    <location>
        <begin position="9"/>
        <end position="317"/>
    </location>
</feature>
<evidence type="ECO:0000313" key="3">
    <source>
        <dbReference type="EMBL" id="TWT52218.1"/>
    </source>
</evidence>
<dbReference type="Gene3D" id="3.30.9.10">
    <property type="entry name" value="D-Amino Acid Oxidase, subunit A, domain 2"/>
    <property type="match status" value="1"/>
</dbReference>
<dbReference type="SUPFAM" id="SSF51905">
    <property type="entry name" value="FAD/NAD(P)-binding domain"/>
    <property type="match status" value="1"/>
</dbReference>
<dbReference type="GO" id="GO:0005737">
    <property type="term" value="C:cytoplasm"/>
    <property type="evidence" value="ECO:0007669"/>
    <property type="project" value="TreeGrafter"/>
</dbReference>
<proteinExistence type="predicted"/>
<organism evidence="3 4">
    <name type="scientific">Thalassoglobus neptunius</name>
    <dbReference type="NCBI Taxonomy" id="1938619"/>
    <lineage>
        <taxon>Bacteria</taxon>
        <taxon>Pseudomonadati</taxon>
        <taxon>Planctomycetota</taxon>
        <taxon>Planctomycetia</taxon>
        <taxon>Planctomycetales</taxon>
        <taxon>Planctomycetaceae</taxon>
        <taxon>Thalassoglobus</taxon>
    </lineage>
</organism>
<reference evidence="3 4" key="1">
    <citation type="submission" date="2019-02" db="EMBL/GenBank/DDBJ databases">
        <title>Deep-cultivation of Planctomycetes and their phenomic and genomic characterization uncovers novel biology.</title>
        <authorList>
            <person name="Wiegand S."/>
            <person name="Jogler M."/>
            <person name="Boedeker C."/>
            <person name="Pinto D."/>
            <person name="Vollmers J."/>
            <person name="Rivas-Marin E."/>
            <person name="Kohn T."/>
            <person name="Peeters S.H."/>
            <person name="Heuer A."/>
            <person name="Rast P."/>
            <person name="Oberbeckmann S."/>
            <person name="Bunk B."/>
            <person name="Jeske O."/>
            <person name="Meyerdierks A."/>
            <person name="Storesund J.E."/>
            <person name="Kallscheuer N."/>
            <person name="Luecker S."/>
            <person name="Lage O.M."/>
            <person name="Pohl T."/>
            <person name="Merkel B.J."/>
            <person name="Hornburger P."/>
            <person name="Mueller R.-W."/>
            <person name="Bruemmer F."/>
            <person name="Labrenz M."/>
            <person name="Spormann A.M."/>
            <person name="Op Den Camp H."/>
            <person name="Overmann J."/>
            <person name="Amann R."/>
            <person name="Jetten M.S.M."/>
            <person name="Mascher T."/>
            <person name="Medema M.H."/>
            <person name="Devos D.P."/>
            <person name="Kaster A.-K."/>
            <person name="Ovreas L."/>
            <person name="Rohde M."/>
            <person name="Galperin M.Y."/>
            <person name="Jogler C."/>
        </authorList>
    </citation>
    <scope>NUCLEOTIDE SEQUENCE [LARGE SCALE GENOMIC DNA]</scope>
    <source>
        <strain evidence="3 4">KOR42</strain>
    </source>
</reference>
<dbReference type="PANTHER" id="PTHR13847:SF289">
    <property type="entry name" value="GLYCINE OXIDASE"/>
    <property type="match status" value="1"/>
</dbReference>
<dbReference type="PANTHER" id="PTHR13847">
    <property type="entry name" value="SARCOSINE DEHYDROGENASE-RELATED"/>
    <property type="match status" value="1"/>
</dbReference>
<dbReference type="Pfam" id="PF01266">
    <property type="entry name" value="DAO"/>
    <property type="match status" value="1"/>
</dbReference>
<dbReference type="InterPro" id="IPR036188">
    <property type="entry name" value="FAD/NAD-bd_sf"/>
</dbReference>
<evidence type="ECO:0000313" key="4">
    <source>
        <dbReference type="Proteomes" id="UP000317243"/>
    </source>
</evidence>
<comment type="caution">
    <text evidence="3">The sequence shown here is derived from an EMBL/GenBank/DDBJ whole genome shotgun (WGS) entry which is preliminary data.</text>
</comment>
<dbReference type="InterPro" id="IPR006076">
    <property type="entry name" value="FAD-dep_OxRdtase"/>
</dbReference>
<dbReference type="OrthoDB" id="571248at2"/>
<gene>
    <name evidence="3" type="primary">glpA</name>
    <name evidence="3" type="ORF">KOR42_30860</name>
</gene>